<dbReference type="SUPFAM" id="SSF69322">
    <property type="entry name" value="Tricorn protease domain 2"/>
    <property type="match status" value="1"/>
</dbReference>
<name>A0A9P6MSU7_9FUNG</name>
<accession>A0A9P6MSU7</accession>
<protein>
    <submittedName>
        <fullName evidence="1">Uncharacterized protein</fullName>
    </submittedName>
</protein>
<comment type="caution">
    <text evidence="1">The sequence shown here is derived from an EMBL/GenBank/DDBJ whole genome shotgun (WGS) entry which is preliminary data.</text>
</comment>
<evidence type="ECO:0000313" key="2">
    <source>
        <dbReference type="Proteomes" id="UP000703661"/>
    </source>
</evidence>
<keyword evidence="2" id="KW-1185">Reference proteome</keyword>
<sequence length="936" mass="105289">MTDVTLDMSEKSINGLDDEHIPSDEDIGSYDCITERRRSIEASASNKVMKWRFDMAEWEECDIILGVTVDDLYLDHIESITFKVDGKTKVLDRAEMSALCLEKSLWDNGVVKWKLPLRASKSPGNAVNSKMLDMEIRTLSGGVPVGFLKLHFMELRPFRFGGYLDGHIGSVSDGKSHDSQKRIIHFAVSGNGKYAATLSDAKAGLLLELWDLQGTTPAPAHQQFYAKVPVSIAGTLAQSLEDSYNVTVSWDASQIALTDVSNAYQTSDDDNQSLFAVYKYRIGLQTATSGSCSSAAISDPALSKDYQLLEGVDKFYGHGKFHVINPDDQNSENERFVACRGASVEVYEVNPAWKHILHIGLLQPCDTSAFCFSSARRLIRTLQGKHFAWSNMEDYAETVSVWDLETGRMTSLHWKKGYNPRLDGNDAIAFSRRGSVMAIGLQKVITTYCAKTGASRGSFRVPECCKTVVDIAFICGSTQMLVIGEKKTTTDEGGIGLILDVASMTVVSRFALAYLQKPEQTVMAFEDTLVFPLSRQPKELKTPSGMDFKVEIQRKGRSCVVVSESSHKELTLTLPSSSTGRDADEYRCAVFLPDRLRLVVISDALVTIWSLPETSDDDYTLLLAWNKLDSDDFWDTMCKSWYTCSHGQVNAIREAEGGENNQDKTSCCPRAERAFCREQSERFLSALDSLIHIFVKGDKTCEDVILRYVGSHINNYSDPENRSKSVLASICMSWNHNSRKGYEMFLKALLESPSGRWVPLLPRIECDHTKKRWTKRVWKEMGRIASLMVLSRINYEIEEGQPKNRTEEDRKSDPLYLLMEKTNGDKKAIGMAEVIVSYCVRQARIEKDPQFLSPVMQCLPQLWNKKQDFLGFASRTLRRLAFIPVKNRTLIMDHHTIIARSPDSRHLCDYVLQLERHKQVQCSKSGLIRTSLMSST</sequence>
<organism evidence="1 2">
    <name type="scientific">Entomortierella chlamydospora</name>
    <dbReference type="NCBI Taxonomy" id="101097"/>
    <lineage>
        <taxon>Eukaryota</taxon>
        <taxon>Fungi</taxon>
        <taxon>Fungi incertae sedis</taxon>
        <taxon>Mucoromycota</taxon>
        <taxon>Mortierellomycotina</taxon>
        <taxon>Mortierellomycetes</taxon>
        <taxon>Mortierellales</taxon>
        <taxon>Mortierellaceae</taxon>
        <taxon>Entomortierella</taxon>
    </lineage>
</organism>
<feature type="non-terminal residue" evidence="1">
    <location>
        <position position="936"/>
    </location>
</feature>
<proteinExistence type="predicted"/>
<dbReference type="AlphaFoldDB" id="A0A9P6MSU7"/>
<dbReference type="EMBL" id="JAAAID010001101">
    <property type="protein sequence ID" value="KAG0011705.1"/>
    <property type="molecule type" value="Genomic_DNA"/>
</dbReference>
<gene>
    <name evidence="1" type="ORF">BGZ80_000497</name>
</gene>
<dbReference type="Proteomes" id="UP000703661">
    <property type="component" value="Unassembled WGS sequence"/>
</dbReference>
<evidence type="ECO:0000313" key="1">
    <source>
        <dbReference type="EMBL" id="KAG0011705.1"/>
    </source>
</evidence>
<reference evidence="1" key="1">
    <citation type="journal article" date="2020" name="Fungal Divers.">
        <title>Resolving the Mortierellaceae phylogeny through synthesis of multi-gene phylogenetics and phylogenomics.</title>
        <authorList>
            <person name="Vandepol N."/>
            <person name="Liber J."/>
            <person name="Desiro A."/>
            <person name="Na H."/>
            <person name="Kennedy M."/>
            <person name="Barry K."/>
            <person name="Grigoriev I.V."/>
            <person name="Miller A.N."/>
            <person name="O'Donnell K."/>
            <person name="Stajich J.E."/>
            <person name="Bonito G."/>
        </authorList>
    </citation>
    <scope>NUCLEOTIDE SEQUENCE</scope>
    <source>
        <strain evidence="1">NRRL 2769</strain>
    </source>
</reference>